<evidence type="ECO:0000313" key="2">
    <source>
        <dbReference type="EMBL" id="ABC81643.1"/>
    </source>
</evidence>
<evidence type="ECO:0000313" key="3">
    <source>
        <dbReference type="Proteomes" id="UP000001935"/>
    </source>
</evidence>
<dbReference type="HOGENOM" id="CLU_2366718_0_0_7"/>
<reference evidence="2" key="1">
    <citation type="submission" date="2006-01" db="EMBL/GenBank/DDBJ databases">
        <title>Complete sequence of Anaeromyxobacter dehalogenans 2CP-C.</title>
        <authorList>
            <consortium name="US DOE Joint Genome Institute"/>
            <person name="Copeland A."/>
            <person name="Lucas S."/>
            <person name="Lapidus A."/>
            <person name="Barry K."/>
            <person name="Detter J.C."/>
            <person name="Glavina T."/>
            <person name="Hammon N."/>
            <person name="Israni S."/>
            <person name="Pitluck S."/>
            <person name="Brettin T."/>
            <person name="Bruce D."/>
            <person name="Han C."/>
            <person name="Tapia R."/>
            <person name="Gilna P."/>
            <person name="Kiss H."/>
            <person name="Schmutz J."/>
            <person name="Larimer F."/>
            <person name="Land M."/>
            <person name="Kyrpides N."/>
            <person name="Anderson I."/>
            <person name="Sanford R.A."/>
            <person name="Ritalahti K.M."/>
            <person name="Thomas H.S."/>
            <person name="Kirby J.R."/>
            <person name="Zhulin I.B."/>
            <person name="Loeffler F.E."/>
            <person name="Richardson P."/>
        </authorList>
    </citation>
    <scope>NUCLEOTIDE SEQUENCE</scope>
    <source>
        <strain evidence="2">2CP-C</strain>
    </source>
</reference>
<dbReference type="AlphaFoldDB" id="Q2IJ10"/>
<name>Q2IJ10_ANADE</name>
<keyword evidence="1" id="KW-1133">Transmembrane helix</keyword>
<feature type="transmembrane region" description="Helical" evidence="1">
    <location>
        <begin position="6"/>
        <end position="28"/>
    </location>
</feature>
<dbReference type="EMBL" id="CP000251">
    <property type="protein sequence ID" value="ABC81643.1"/>
    <property type="molecule type" value="Genomic_DNA"/>
</dbReference>
<gene>
    <name evidence="2" type="ordered locus">Adeh_1872</name>
</gene>
<organism evidence="2 3">
    <name type="scientific">Anaeromyxobacter dehalogenans (strain 2CP-C)</name>
    <dbReference type="NCBI Taxonomy" id="290397"/>
    <lineage>
        <taxon>Bacteria</taxon>
        <taxon>Pseudomonadati</taxon>
        <taxon>Myxococcota</taxon>
        <taxon>Myxococcia</taxon>
        <taxon>Myxococcales</taxon>
        <taxon>Cystobacterineae</taxon>
        <taxon>Anaeromyxobacteraceae</taxon>
        <taxon>Anaeromyxobacter</taxon>
    </lineage>
</organism>
<evidence type="ECO:0000256" key="1">
    <source>
        <dbReference type="SAM" id="Phobius"/>
    </source>
</evidence>
<proteinExistence type="predicted"/>
<accession>Q2IJ10</accession>
<dbReference type="RefSeq" id="WP_011420926.1">
    <property type="nucleotide sequence ID" value="NC_007760.1"/>
</dbReference>
<dbReference type="KEGG" id="ade:Adeh_1872"/>
<dbReference type="Proteomes" id="UP000001935">
    <property type="component" value="Chromosome"/>
</dbReference>
<dbReference type="STRING" id="290397.Adeh_1872"/>
<protein>
    <submittedName>
        <fullName evidence="2">Uncharacterized protein</fullName>
    </submittedName>
</protein>
<keyword evidence="1" id="KW-0472">Membrane</keyword>
<sequence length="95" mass="10638">MENAIGAAGVAIGLVTLGFVVIEFWWAFKERKRREAVDARLRQIVEQLREAPREVDSAGLEVSRSDWDAVALGVRMGLLVTWWSANTIRVGAKRD</sequence>
<keyword evidence="1" id="KW-0812">Transmembrane</keyword>